<evidence type="ECO:0000313" key="2">
    <source>
        <dbReference type="Proteomes" id="UP000561066"/>
    </source>
</evidence>
<dbReference type="AlphaFoldDB" id="A0A7W4J8Q1"/>
<keyword evidence="2" id="KW-1185">Reference proteome</keyword>
<organism evidence="1 2">
    <name type="scientific">Gluconacetobacter johannae</name>
    <dbReference type="NCBI Taxonomy" id="112140"/>
    <lineage>
        <taxon>Bacteria</taxon>
        <taxon>Pseudomonadati</taxon>
        <taxon>Pseudomonadota</taxon>
        <taxon>Alphaproteobacteria</taxon>
        <taxon>Acetobacterales</taxon>
        <taxon>Acetobacteraceae</taxon>
        <taxon>Gluconacetobacter</taxon>
    </lineage>
</organism>
<dbReference type="CDD" id="cd01125">
    <property type="entry name" value="RepA_RSF1010_like"/>
    <property type="match status" value="1"/>
</dbReference>
<dbReference type="Gene3D" id="3.40.50.300">
    <property type="entry name" value="P-loop containing nucleotide triphosphate hydrolases"/>
    <property type="match status" value="1"/>
</dbReference>
<name>A0A7W4J8Q1_9PROT</name>
<protein>
    <submittedName>
        <fullName evidence="1">AAA family ATPase</fullName>
    </submittedName>
</protein>
<reference evidence="1 2" key="1">
    <citation type="submission" date="2020-04" db="EMBL/GenBank/DDBJ databases">
        <title>Description of novel Gluconacetobacter.</title>
        <authorList>
            <person name="Sombolestani A."/>
        </authorList>
    </citation>
    <scope>NUCLEOTIDE SEQUENCE [LARGE SCALE GENOMIC DNA]</scope>
    <source>
        <strain evidence="1 2">LMG 21312</strain>
    </source>
</reference>
<comment type="caution">
    <text evidence="1">The sequence shown here is derived from an EMBL/GenBank/DDBJ whole genome shotgun (WGS) entry which is preliminary data.</text>
</comment>
<accession>A0A7W4J8Q1</accession>
<dbReference type="RefSeq" id="WP_182944105.1">
    <property type="nucleotide sequence ID" value="NZ_JABEQH010000017.1"/>
</dbReference>
<dbReference type="Proteomes" id="UP000561066">
    <property type="component" value="Unassembled WGS sequence"/>
</dbReference>
<dbReference type="InterPro" id="IPR027417">
    <property type="entry name" value="P-loop_NTPase"/>
</dbReference>
<proteinExistence type="predicted"/>
<dbReference type="Pfam" id="PF13481">
    <property type="entry name" value="AAA_25"/>
    <property type="match status" value="1"/>
</dbReference>
<dbReference type="SUPFAM" id="SSF52540">
    <property type="entry name" value="P-loop containing nucleoside triphosphate hydrolases"/>
    <property type="match status" value="1"/>
</dbReference>
<evidence type="ECO:0000313" key="1">
    <source>
        <dbReference type="EMBL" id="MBB2176755.1"/>
    </source>
</evidence>
<dbReference type="EMBL" id="JABEQH010000017">
    <property type="protein sequence ID" value="MBB2176755.1"/>
    <property type="molecule type" value="Genomic_DNA"/>
</dbReference>
<sequence length="453" mass="50237">MDFDFDQLADIERYVAGAPAPEPVDPDGIRPLAYRNDVSPRREASEGEIQATPLANLDLESIPPRRWLYGRELLRGFVSVLGSPGGVGKTAYTMVVGMSVATGRSLLSPNPLTPGTFHRVHKTGAVWFYNLEDPEEEMRRRVKAAIMHHKIAYETIKDTVYIDSGRDKPLIIATRDEGGNLVASPVVDDLVAELQRRQIALLVVDPFVQSHYAEENRNDEMNMVMALWGQVAHRAECAVWLVHHFRKGGQAGDSEAFRGAGAIQGAARVMSTLSAMSKDEAAKLNIADDKRRSYVRLDNAKANMGPSATEAEWYQLVGINIGNATEEYPDGDSVQSVEPWDPPKVWDDFPPPLIVKILEQIDRGPSPGEKYALAKQAKDRWAGHVIVEFTGKSEDQASKILKTWKENGVFIEGEYRSSALQRRMTGCITVSPDKMSEMRQLAATYPSDDGDEE</sequence>
<gene>
    <name evidence="1" type="ORF">HLH21_12595</name>
</gene>
<dbReference type="InterPro" id="IPR038724">
    <property type="entry name" value="RepA"/>
</dbReference>